<dbReference type="PANTHER" id="PTHR43793">
    <property type="entry name" value="FAD SYNTHASE"/>
    <property type="match status" value="1"/>
</dbReference>
<proteinExistence type="predicted"/>
<name>A0AAF0D311_ODILC</name>
<dbReference type="Proteomes" id="UP000186851">
    <property type="component" value="Chromosome"/>
</dbReference>
<dbReference type="GO" id="GO:0016779">
    <property type="term" value="F:nucleotidyltransferase activity"/>
    <property type="evidence" value="ECO:0007669"/>
    <property type="project" value="UniProtKB-KW"/>
</dbReference>
<dbReference type="AlphaFoldDB" id="A0AAF0D311"/>
<dbReference type="InterPro" id="IPR050385">
    <property type="entry name" value="Archaeal_FAD_synthase"/>
</dbReference>
<dbReference type="EMBL" id="CP091871">
    <property type="protein sequence ID" value="WEU40768.1"/>
    <property type="molecule type" value="Genomic_DNA"/>
</dbReference>
<dbReference type="PANTHER" id="PTHR43793:SF1">
    <property type="entry name" value="FAD SYNTHASE"/>
    <property type="match status" value="1"/>
</dbReference>
<evidence type="ECO:0000313" key="4">
    <source>
        <dbReference type="EMBL" id="WEU40768.1"/>
    </source>
</evidence>
<evidence type="ECO:0000313" key="5">
    <source>
        <dbReference type="Proteomes" id="UP000186851"/>
    </source>
</evidence>
<sequence length="158" mass="18079">MRHMAGKRVKQRRKTVLIGGTFDIIHGGHIYLMEKASKFGDLIVVVARDENVKRIKGHPPIIPEDQRLAVVKGIRYVKKAMLGNPGPDLLKIVEEVNPDYIILGPDQNLPESELQNRIKNLGLKAKIIRIPEYLDKYDLCRTSKIIDKIIREYKQNSC</sequence>
<keyword evidence="1" id="KW-0808">Transferase</keyword>
<accession>A0AAF0D311</accession>
<protein>
    <submittedName>
        <fullName evidence="4">FAD synthase</fullName>
    </submittedName>
</protein>
<dbReference type="InterPro" id="IPR004821">
    <property type="entry name" value="Cyt_trans-like"/>
</dbReference>
<dbReference type="NCBIfam" id="TIGR00125">
    <property type="entry name" value="cyt_tran_rel"/>
    <property type="match status" value="1"/>
</dbReference>
<keyword evidence="2" id="KW-0548">Nucleotidyltransferase</keyword>
<dbReference type="Pfam" id="PF01467">
    <property type="entry name" value="CTP_transf_like"/>
    <property type="match status" value="1"/>
</dbReference>
<feature type="domain" description="Cytidyltransferase-like" evidence="3">
    <location>
        <begin position="17"/>
        <end position="147"/>
    </location>
</feature>
<dbReference type="KEGG" id="oyw:OdinLCB4_002275"/>
<dbReference type="Gene3D" id="3.40.50.620">
    <property type="entry name" value="HUPs"/>
    <property type="match status" value="1"/>
</dbReference>
<reference evidence="4" key="1">
    <citation type="journal article" date="2017" name="Nature">
        <title>Asgard archaea illuminate the origin of eukaryotic cellular complexity.</title>
        <authorList>
            <person name="Zaremba-Niedzwiedzka K."/>
            <person name="Caceres E.F."/>
            <person name="Saw J.H."/>
            <person name="Backstrom D."/>
            <person name="Juzokaite L."/>
            <person name="Vancaester E."/>
            <person name="Seitz K.W."/>
            <person name="Anantharaman K."/>
            <person name="Starnawski P."/>
            <person name="Kjeldsen K.U."/>
            <person name="Scott M.B."/>
            <person name="Nunoura T."/>
            <person name="Banfield J.F."/>
            <person name="Schramm A."/>
            <person name="Baker B.J."/>
            <person name="Spang A."/>
            <person name="Ettema T.J.G."/>
        </authorList>
    </citation>
    <scope>NUCLEOTIDE SEQUENCE</scope>
    <source>
        <strain evidence="4">LCB_4</strain>
    </source>
</reference>
<dbReference type="SUPFAM" id="SSF52374">
    <property type="entry name" value="Nucleotidylyl transferase"/>
    <property type="match status" value="1"/>
</dbReference>
<gene>
    <name evidence="4" type="ORF">OdinLCB4_002275</name>
</gene>
<dbReference type="InterPro" id="IPR014729">
    <property type="entry name" value="Rossmann-like_a/b/a_fold"/>
</dbReference>
<evidence type="ECO:0000256" key="2">
    <source>
        <dbReference type="ARBA" id="ARBA00022695"/>
    </source>
</evidence>
<evidence type="ECO:0000259" key="3">
    <source>
        <dbReference type="Pfam" id="PF01467"/>
    </source>
</evidence>
<reference evidence="4" key="2">
    <citation type="journal article" date="2022" name="Nat. Microbiol.">
        <title>A closed Candidatus Odinarchaeum chromosome exposes Asgard archaeal viruses.</title>
        <authorList>
            <person name="Tamarit D."/>
            <person name="Caceres E.F."/>
            <person name="Krupovic M."/>
            <person name="Nijland R."/>
            <person name="Eme L."/>
            <person name="Robinson N.P."/>
            <person name="Ettema T.J.G."/>
        </authorList>
    </citation>
    <scope>NUCLEOTIDE SEQUENCE</scope>
    <source>
        <strain evidence="4">LCB_4</strain>
    </source>
</reference>
<organism evidence="4 5">
    <name type="scientific">Odinarchaeota yellowstonii (strain LCB_4)</name>
    <dbReference type="NCBI Taxonomy" id="1841599"/>
    <lineage>
        <taxon>Archaea</taxon>
        <taxon>Promethearchaeati</taxon>
        <taxon>Candidatus Odinarchaeota</taxon>
        <taxon>Candidatus Odinarchaeia</taxon>
        <taxon>Candidatus Odinarchaeales</taxon>
        <taxon>Candidatus Odinarchaeaceae</taxon>
        <taxon>Candidatus Odinarchaeum</taxon>
    </lineage>
</organism>
<evidence type="ECO:0000256" key="1">
    <source>
        <dbReference type="ARBA" id="ARBA00022679"/>
    </source>
</evidence>